<dbReference type="InterPro" id="IPR016454">
    <property type="entry name" value="Cysteine_dSase"/>
</dbReference>
<comment type="cofactor">
    <cofactor evidence="1">
        <name>pyridoxal 5'-phosphate</name>
        <dbReference type="ChEBI" id="CHEBI:597326"/>
    </cofactor>
</comment>
<keyword evidence="7" id="KW-0663">Pyridoxal phosphate</keyword>
<comment type="catalytic activity">
    <reaction evidence="10">
        <text>(sulfur carrier)-H + L-cysteine = (sulfur carrier)-SH + L-alanine</text>
        <dbReference type="Rhea" id="RHEA:43892"/>
        <dbReference type="Rhea" id="RHEA-COMP:14737"/>
        <dbReference type="Rhea" id="RHEA-COMP:14739"/>
        <dbReference type="ChEBI" id="CHEBI:29917"/>
        <dbReference type="ChEBI" id="CHEBI:35235"/>
        <dbReference type="ChEBI" id="CHEBI:57972"/>
        <dbReference type="ChEBI" id="CHEBI:64428"/>
        <dbReference type="EC" id="2.8.1.7"/>
    </reaction>
</comment>
<evidence type="ECO:0000313" key="13">
    <source>
        <dbReference type="EMBL" id="MDC7227962.1"/>
    </source>
</evidence>
<dbReference type="PANTHER" id="PTHR11601">
    <property type="entry name" value="CYSTEINE DESULFURYLASE FAMILY MEMBER"/>
    <property type="match status" value="1"/>
</dbReference>
<proteinExistence type="inferred from homology"/>
<dbReference type="SUPFAM" id="SSF53383">
    <property type="entry name" value="PLP-dependent transferases"/>
    <property type="match status" value="1"/>
</dbReference>
<sequence>MERVYLDNNATTLVDPLVKEAMEPFFTKMYGNPNSLHSFGTEVRPYMGLALDRLYAGINADDEDDIIINSCASEGNNTVIKSFYFDSVLNHKKVQMITSSIEHPAVSETYEFLEKLGVDVKWLPVNADGIVDPDELRKAIDPDKTSLVSIIWANNETGLINPVKEYGEICRENGVKLHLDAVQAIGKIPVDMQEVMADYITFSAHKFHGPKGVGGLYIRRGSTITPLMHGGEQMAGIRAGTVNTPYMVGMGLALELAGKNLDFENTEVRKLRDKLEDAILDIEDVEVIGDRNIRTPNTILASFRGIEGEAFLWDLNQNGIAASTGSACSSESLESNPTFVAMDIGADLAHTGMRFSLSRYTTEDEIDYTIDVIRKSVKRLRDISSTNSKEYI</sequence>
<organism evidence="13 14">
    <name type="scientific">Candidatus Thalassospirochaeta sargassi</name>
    <dbReference type="NCBI Taxonomy" id="3119039"/>
    <lineage>
        <taxon>Bacteria</taxon>
        <taxon>Pseudomonadati</taxon>
        <taxon>Spirochaetota</taxon>
        <taxon>Spirochaetia</taxon>
        <taxon>Spirochaetales</taxon>
        <taxon>Spirochaetaceae</taxon>
        <taxon>Candidatus Thalassospirochaeta</taxon>
    </lineage>
</organism>
<evidence type="ECO:0000256" key="11">
    <source>
        <dbReference type="SAM" id="Coils"/>
    </source>
</evidence>
<evidence type="ECO:0000256" key="4">
    <source>
        <dbReference type="ARBA" id="ARBA00012239"/>
    </source>
</evidence>
<keyword evidence="9" id="KW-0411">Iron-sulfur</keyword>
<comment type="function">
    <text evidence="2">Catalyzes the removal of elemental sulfur atoms from cysteine to produce alanine. Seems to participate in the biosynthesis of the nitrogenase metalloclusters by providing the inorganic sulfur required for the Fe-S core formation.</text>
</comment>
<reference evidence="13 14" key="1">
    <citation type="submission" date="2022-12" db="EMBL/GenBank/DDBJ databases">
        <title>Metagenome assembled genome from gulf of manar.</title>
        <authorList>
            <person name="Kohli P."/>
            <person name="Pk S."/>
            <person name="Venkata Ramana C."/>
            <person name="Sasikala C."/>
        </authorList>
    </citation>
    <scope>NUCLEOTIDE SEQUENCE [LARGE SCALE GENOMIC DNA]</scope>
    <source>
        <strain evidence="13">JB008</strain>
    </source>
</reference>
<accession>A0AAJ1IEU5</accession>
<dbReference type="GO" id="GO:0031071">
    <property type="term" value="F:cysteine desulfurase activity"/>
    <property type="evidence" value="ECO:0007669"/>
    <property type="project" value="UniProtKB-EC"/>
</dbReference>
<evidence type="ECO:0000259" key="12">
    <source>
        <dbReference type="Pfam" id="PF00266"/>
    </source>
</evidence>
<evidence type="ECO:0000256" key="6">
    <source>
        <dbReference type="ARBA" id="ARBA00022723"/>
    </source>
</evidence>
<dbReference type="Gene3D" id="3.40.640.10">
    <property type="entry name" value="Type I PLP-dependent aspartate aminotransferase-like (Major domain)"/>
    <property type="match status" value="1"/>
</dbReference>
<evidence type="ECO:0000256" key="8">
    <source>
        <dbReference type="ARBA" id="ARBA00023004"/>
    </source>
</evidence>
<dbReference type="NCBIfam" id="TIGR03403">
    <property type="entry name" value="nifS_epsilon"/>
    <property type="match status" value="1"/>
</dbReference>
<evidence type="ECO:0000256" key="3">
    <source>
        <dbReference type="ARBA" id="ARBA00006490"/>
    </source>
</evidence>
<dbReference type="EC" id="2.8.1.7" evidence="4"/>
<evidence type="ECO:0000313" key="14">
    <source>
        <dbReference type="Proteomes" id="UP001221217"/>
    </source>
</evidence>
<comment type="similarity">
    <text evidence="3">Belongs to the class-V pyridoxal-phosphate-dependent aminotransferase family. NifS/IscS subfamily.</text>
</comment>
<dbReference type="GO" id="GO:0006534">
    <property type="term" value="P:cysteine metabolic process"/>
    <property type="evidence" value="ECO:0007669"/>
    <property type="project" value="InterPro"/>
</dbReference>
<dbReference type="Gene3D" id="3.90.1150.10">
    <property type="entry name" value="Aspartate Aminotransferase, domain 1"/>
    <property type="match status" value="1"/>
</dbReference>
<keyword evidence="8" id="KW-0408">Iron</keyword>
<keyword evidence="5 13" id="KW-0808">Transferase</keyword>
<evidence type="ECO:0000256" key="2">
    <source>
        <dbReference type="ARBA" id="ARBA00003120"/>
    </source>
</evidence>
<comment type="caution">
    <text evidence="13">The sequence shown here is derived from an EMBL/GenBank/DDBJ whole genome shotgun (WGS) entry which is preliminary data.</text>
</comment>
<evidence type="ECO:0000256" key="10">
    <source>
        <dbReference type="ARBA" id="ARBA00050776"/>
    </source>
</evidence>
<feature type="domain" description="Aminotransferase class V" evidence="12">
    <location>
        <begin position="4"/>
        <end position="368"/>
    </location>
</feature>
<evidence type="ECO:0000256" key="7">
    <source>
        <dbReference type="ARBA" id="ARBA00022898"/>
    </source>
</evidence>
<dbReference type="InterPro" id="IPR000192">
    <property type="entry name" value="Aminotrans_V_dom"/>
</dbReference>
<dbReference type="InterPro" id="IPR017773">
    <property type="entry name" value="Cys_deSase_NifS_proteobacteria"/>
</dbReference>
<name>A0AAJ1IEU5_9SPIO</name>
<dbReference type="GO" id="GO:0046872">
    <property type="term" value="F:metal ion binding"/>
    <property type="evidence" value="ECO:0007669"/>
    <property type="project" value="UniProtKB-KW"/>
</dbReference>
<evidence type="ECO:0000256" key="5">
    <source>
        <dbReference type="ARBA" id="ARBA00022679"/>
    </source>
</evidence>
<feature type="coiled-coil region" evidence="11">
    <location>
        <begin position="254"/>
        <end position="288"/>
    </location>
</feature>
<dbReference type="Pfam" id="PF00266">
    <property type="entry name" value="Aminotran_5"/>
    <property type="match status" value="1"/>
</dbReference>
<dbReference type="PANTHER" id="PTHR11601:SF34">
    <property type="entry name" value="CYSTEINE DESULFURASE"/>
    <property type="match status" value="1"/>
</dbReference>
<dbReference type="PIRSF" id="PIRSF005572">
    <property type="entry name" value="NifS"/>
    <property type="match status" value="1"/>
</dbReference>
<dbReference type="InterPro" id="IPR015424">
    <property type="entry name" value="PyrdxlP-dep_Trfase"/>
</dbReference>
<evidence type="ECO:0000256" key="9">
    <source>
        <dbReference type="ARBA" id="ARBA00023014"/>
    </source>
</evidence>
<dbReference type="FunFam" id="3.40.640.10:FF:000084">
    <property type="entry name" value="IscS-like cysteine desulfurase"/>
    <property type="match status" value="1"/>
</dbReference>
<dbReference type="EMBL" id="JAQQAL010000036">
    <property type="protein sequence ID" value="MDC7227962.1"/>
    <property type="molecule type" value="Genomic_DNA"/>
</dbReference>
<dbReference type="InterPro" id="IPR015422">
    <property type="entry name" value="PyrdxlP-dep_Trfase_small"/>
</dbReference>
<keyword evidence="6" id="KW-0479">Metal-binding</keyword>
<dbReference type="GO" id="GO:0051536">
    <property type="term" value="F:iron-sulfur cluster binding"/>
    <property type="evidence" value="ECO:0007669"/>
    <property type="project" value="UniProtKB-KW"/>
</dbReference>
<evidence type="ECO:0000256" key="1">
    <source>
        <dbReference type="ARBA" id="ARBA00001933"/>
    </source>
</evidence>
<protein>
    <recommendedName>
        <fullName evidence="4">cysteine desulfurase</fullName>
        <ecNumber evidence="4">2.8.1.7</ecNumber>
    </recommendedName>
</protein>
<dbReference type="AlphaFoldDB" id="A0AAJ1IEU5"/>
<dbReference type="Proteomes" id="UP001221217">
    <property type="component" value="Unassembled WGS sequence"/>
</dbReference>
<keyword evidence="11" id="KW-0175">Coiled coil</keyword>
<gene>
    <name evidence="13" type="ORF">PQJ61_14450</name>
</gene>
<dbReference type="InterPro" id="IPR015421">
    <property type="entry name" value="PyrdxlP-dep_Trfase_major"/>
</dbReference>